<dbReference type="RefSeq" id="WP_025706224.1">
    <property type="nucleotide sequence ID" value="NZ_CP009287.1"/>
</dbReference>
<proteinExistence type="predicted"/>
<dbReference type="STRING" id="189425.PGRAT_19085"/>
<sequence length="145" mass="17082">MEKHNLDREDRTEFILGFMSRKFTIDEVVSFLEERITLDEEKMRRDAIRAKARQLIGSFKDGDGVRLIAAYDEAADNEPRRMVYQVIDSCNDTKILDRQIFNMVRNRDGADKLIQKAKARKEKLINDPNLFNFFDFEDLEKGESQ</sequence>
<dbReference type="HOGENOM" id="CLU_1784977_0_0_9"/>
<organism evidence="1 2">
    <name type="scientific">Paenibacillus graminis</name>
    <dbReference type="NCBI Taxonomy" id="189425"/>
    <lineage>
        <taxon>Bacteria</taxon>
        <taxon>Bacillati</taxon>
        <taxon>Bacillota</taxon>
        <taxon>Bacilli</taxon>
        <taxon>Bacillales</taxon>
        <taxon>Paenibacillaceae</taxon>
        <taxon>Paenibacillus</taxon>
    </lineage>
</organism>
<protein>
    <submittedName>
        <fullName evidence="1">Uncharacterized protein</fullName>
    </submittedName>
</protein>
<gene>
    <name evidence="1" type="ORF">PGRAT_19085</name>
</gene>
<dbReference type="Proteomes" id="UP000029500">
    <property type="component" value="Chromosome"/>
</dbReference>
<dbReference type="eggNOG" id="ENOG50321C5">
    <property type="taxonomic scope" value="Bacteria"/>
</dbReference>
<evidence type="ECO:0000313" key="1">
    <source>
        <dbReference type="EMBL" id="AIQ69509.1"/>
    </source>
</evidence>
<reference evidence="1 2" key="1">
    <citation type="submission" date="2014-08" db="EMBL/GenBank/DDBJ databases">
        <title>Comparative genomics of the Paenibacillus odorifer group.</title>
        <authorList>
            <person name="den Bakker H.C."/>
            <person name="Tsai Y.-C."/>
            <person name="Martin N."/>
            <person name="Korlach J."/>
            <person name="Wiedmann M."/>
        </authorList>
    </citation>
    <scope>NUCLEOTIDE SEQUENCE [LARGE SCALE GENOMIC DNA]</scope>
    <source>
        <strain evidence="1 2">DSM 15220</strain>
    </source>
</reference>
<name>A0A089NKD7_9BACL</name>
<keyword evidence="2" id="KW-1185">Reference proteome</keyword>
<accession>A0A089NKD7</accession>
<dbReference type="KEGG" id="pgm:PGRAT_19085"/>
<dbReference type="OrthoDB" id="9951644at2"/>
<dbReference type="EMBL" id="CP009287">
    <property type="protein sequence ID" value="AIQ69509.1"/>
    <property type="molecule type" value="Genomic_DNA"/>
</dbReference>
<evidence type="ECO:0000313" key="2">
    <source>
        <dbReference type="Proteomes" id="UP000029500"/>
    </source>
</evidence>
<dbReference type="AlphaFoldDB" id="A0A089NKD7"/>